<evidence type="ECO:0000259" key="2">
    <source>
        <dbReference type="PROSITE" id="PS50041"/>
    </source>
</evidence>
<evidence type="ECO:0000313" key="3">
    <source>
        <dbReference type="EMBL" id="PIO30347.1"/>
    </source>
</evidence>
<keyword evidence="4" id="KW-1185">Reference proteome</keyword>
<dbReference type="PROSITE" id="PS50041">
    <property type="entry name" value="C_TYPE_LECTIN_2"/>
    <property type="match status" value="1"/>
</dbReference>
<dbReference type="PANTHER" id="PTHR22803">
    <property type="entry name" value="MANNOSE, PHOSPHOLIPASE, LECTIN RECEPTOR RELATED"/>
    <property type="match status" value="1"/>
</dbReference>
<feature type="domain" description="C-type lectin" evidence="2">
    <location>
        <begin position="1"/>
        <end position="80"/>
    </location>
</feature>
<dbReference type="SUPFAM" id="SSF56436">
    <property type="entry name" value="C-type lectin-like"/>
    <property type="match status" value="1"/>
</dbReference>
<dbReference type="PROSITE" id="PS00615">
    <property type="entry name" value="C_TYPE_LECTIN_1"/>
    <property type="match status" value="1"/>
</dbReference>
<dbReference type="InterPro" id="IPR016186">
    <property type="entry name" value="C-type_lectin-like/link_sf"/>
</dbReference>
<dbReference type="InterPro" id="IPR018378">
    <property type="entry name" value="C-type_lectin_CS"/>
</dbReference>
<accession>A0A2G9RR53</accession>
<sequence length="85" mass="10077">NFLRGIANKQTFWIGLTEADGTWRWVDGTSYDITPKFWAKNQPDDWKDPGVEEGEDCATLRDGYDWNDFRCSIKRKYICEKKMTF</sequence>
<evidence type="ECO:0000313" key="4">
    <source>
        <dbReference type="Proteomes" id="UP000228934"/>
    </source>
</evidence>
<dbReference type="OrthoDB" id="2142683at2759"/>
<reference evidence="4" key="1">
    <citation type="journal article" date="2017" name="Nat. Commun.">
        <title>The North American bullfrog draft genome provides insight into hormonal regulation of long noncoding RNA.</title>
        <authorList>
            <person name="Hammond S.A."/>
            <person name="Warren R.L."/>
            <person name="Vandervalk B.P."/>
            <person name="Kucuk E."/>
            <person name="Khan H."/>
            <person name="Gibb E.A."/>
            <person name="Pandoh P."/>
            <person name="Kirk H."/>
            <person name="Zhao Y."/>
            <person name="Jones M."/>
            <person name="Mungall A.J."/>
            <person name="Coope R."/>
            <person name="Pleasance S."/>
            <person name="Moore R.A."/>
            <person name="Holt R.A."/>
            <person name="Round J.M."/>
            <person name="Ohora S."/>
            <person name="Walle B.V."/>
            <person name="Veldhoen N."/>
            <person name="Helbing C.C."/>
            <person name="Birol I."/>
        </authorList>
    </citation>
    <scope>NUCLEOTIDE SEQUENCE [LARGE SCALE GENOMIC DNA]</scope>
</reference>
<organism evidence="3 4">
    <name type="scientific">Aquarana catesbeiana</name>
    <name type="common">American bullfrog</name>
    <name type="synonym">Rana catesbeiana</name>
    <dbReference type="NCBI Taxonomy" id="8400"/>
    <lineage>
        <taxon>Eukaryota</taxon>
        <taxon>Metazoa</taxon>
        <taxon>Chordata</taxon>
        <taxon>Craniata</taxon>
        <taxon>Vertebrata</taxon>
        <taxon>Euteleostomi</taxon>
        <taxon>Amphibia</taxon>
        <taxon>Batrachia</taxon>
        <taxon>Anura</taxon>
        <taxon>Neobatrachia</taxon>
        <taxon>Ranoidea</taxon>
        <taxon>Ranidae</taxon>
        <taxon>Aquarana</taxon>
    </lineage>
</organism>
<evidence type="ECO:0000256" key="1">
    <source>
        <dbReference type="ARBA" id="ARBA00023157"/>
    </source>
</evidence>
<gene>
    <name evidence="3" type="ORF">AB205_0182940</name>
</gene>
<protein>
    <recommendedName>
        <fullName evidence="2">C-type lectin domain-containing protein</fullName>
    </recommendedName>
</protein>
<feature type="non-terminal residue" evidence="3">
    <location>
        <position position="1"/>
    </location>
</feature>
<dbReference type="EMBL" id="KV935963">
    <property type="protein sequence ID" value="PIO30347.1"/>
    <property type="molecule type" value="Genomic_DNA"/>
</dbReference>
<dbReference type="Gene3D" id="3.10.100.10">
    <property type="entry name" value="Mannose-Binding Protein A, subunit A"/>
    <property type="match status" value="1"/>
</dbReference>
<dbReference type="Proteomes" id="UP000228934">
    <property type="component" value="Unassembled WGS sequence"/>
</dbReference>
<proteinExistence type="predicted"/>
<dbReference type="InterPro" id="IPR050111">
    <property type="entry name" value="C-type_lectin/snaclec_domain"/>
</dbReference>
<dbReference type="InterPro" id="IPR001304">
    <property type="entry name" value="C-type_lectin-like"/>
</dbReference>
<dbReference type="InterPro" id="IPR016187">
    <property type="entry name" value="CTDL_fold"/>
</dbReference>
<dbReference type="Pfam" id="PF00059">
    <property type="entry name" value="Lectin_C"/>
    <property type="match status" value="1"/>
</dbReference>
<name>A0A2G9RR53_AQUCT</name>
<keyword evidence="1" id="KW-1015">Disulfide bond</keyword>
<dbReference type="AlphaFoldDB" id="A0A2G9RR53"/>